<dbReference type="InterPro" id="IPR001878">
    <property type="entry name" value="Znf_CCHC"/>
</dbReference>
<name>A0A9D5H6I6_9LILI</name>
<dbReference type="GO" id="GO:0003676">
    <property type="term" value="F:nucleic acid binding"/>
    <property type="evidence" value="ECO:0007669"/>
    <property type="project" value="InterPro"/>
</dbReference>
<feature type="domain" description="CCHC-type" evidence="3">
    <location>
        <begin position="228"/>
        <end position="243"/>
    </location>
</feature>
<dbReference type="EMBL" id="JAGGNH010000008">
    <property type="protein sequence ID" value="KAJ0965073.1"/>
    <property type="molecule type" value="Genomic_DNA"/>
</dbReference>
<sequence>MAHGVGTGGDKKSWVRVVQGPQVDSITYPNPMLERLKAVVQDTIILDDDLVERLRANKRLSLHGKFLGKPLPLEIAKNGLSRLWEGLGDFKNTDMPNGFYLITCSSELMLEKILTDGPWTVNGLVMHLMRWKPDFQPYFERLSSATLWIQLHHLPDEYWEMEAIAEIAIAFGRVLKVDGTTAQQNRVRFARVCIELDLTKSLKRGVWVQSKYSRKFVFVIYEKLPLFCYSCGVVGHGADSCRSVLTGSHPVGIGTGPAPSDLKGKVVMAAEAVPSRGNTGAPDHDVQTPTNQPNSNTMDPKYGRWMTGDW</sequence>
<dbReference type="OrthoDB" id="1304801at2759"/>
<organism evidence="4 5">
    <name type="scientific">Dioscorea zingiberensis</name>
    <dbReference type="NCBI Taxonomy" id="325984"/>
    <lineage>
        <taxon>Eukaryota</taxon>
        <taxon>Viridiplantae</taxon>
        <taxon>Streptophyta</taxon>
        <taxon>Embryophyta</taxon>
        <taxon>Tracheophyta</taxon>
        <taxon>Spermatophyta</taxon>
        <taxon>Magnoliopsida</taxon>
        <taxon>Liliopsida</taxon>
        <taxon>Dioscoreales</taxon>
        <taxon>Dioscoreaceae</taxon>
        <taxon>Dioscorea</taxon>
    </lineage>
</organism>
<proteinExistence type="predicted"/>
<comment type="caution">
    <text evidence="4">The sequence shown here is derived from an EMBL/GenBank/DDBJ whole genome shotgun (WGS) entry which is preliminary data.</text>
</comment>
<evidence type="ECO:0000313" key="5">
    <source>
        <dbReference type="Proteomes" id="UP001085076"/>
    </source>
</evidence>
<gene>
    <name evidence="4" type="ORF">J5N97_026211</name>
</gene>
<dbReference type="PANTHER" id="PTHR31286:SF99">
    <property type="entry name" value="DUF4283 DOMAIN-CONTAINING PROTEIN"/>
    <property type="match status" value="1"/>
</dbReference>
<keyword evidence="5" id="KW-1185">Reference proteome</keyword>
<reference evidence="4" key="1">
    <citation type="submission" date="2021-03" db="EMBL/GenBank/DDBJ databases">
        <authorList>
            <person name="Li Z."/>
            <person name="Yang C."/>
        </authorList>
    </citation>
    <scope>NUCLEOTIDE SEQUENCE</scope>
    <source>
        <strain evidence="4">Dzin_1.0</strain>
        <tissue evidence="4">Leaf</tissue>
    </source>
</reference>
<evidence type="ECO:0000259" key="3">
    <source>
        <dbReference type="PROSITE" id="PS50158"/>
    </source>
</evidence>
<feature type="region of interest" description="Disordered" evidence="2">
    <location>
        <begin position="275"/>
        <end position="310"/>
    </location>
</feature>
<dbReference type="AlphaFoldDB" id="A0A9D5H6I6"/>
<dbReference type="PANTHER" id="PTHR31286">
    <property type="entry name" value="GLYCINE-RICH CELL WALL STRUCTURAL PROTEIN 1.8-LIKE"/>
    <property type="match status" value="1"/>
</dbReference>
<dbReference type="InterPro" id="IPR025558">
    <property type="entry name" value="DUF4283"/>
</dbReference>
<keyword evidence="1" id="KW-0863">Zinc-finger</keyword>
<reference evidence="4" key="2">
    <citation type="journal article" date="2022" name="Hortic Res">
        <title>The genome of Dioscorea zingiberensis sheds light on the biosynthesis, origin and evolution of the medicinally important diosgenin saponins.</title>
        <authorList>
            <person name="Li Y."/>
            <person name="Tan C."/>
            <person name="Li Z."/>
            <person name="Guo J."/>
            <person name="Li S."/>
            <person name="Chen X."/>
            <person name="Wang C."/>
            <person name="Dai X."/>
            <person name="Yang H."/>
            <person name="Song W."/>
            <person name="Hou L."/>
            <person name="Xu J."/>
            <person name="Tong Z."/>
            <person name="Xu A."/>
            <person name="Yuan X."/>
            <person name="Wang W."/>
            <person name="Yang Q."/>
            <person name="Chen L."/>
            <person name="Sun Z."/>
            <person name="Wang K."/>
            <person name="Pan B."/>
            <person name="Chen J."/>
            <person name="Bao Y."/>
            <person name="Liu F."/>
            <person name="Qi X."/>
            <person name="Gang D.R."/>
            <person name="Wen J."/>
            <person name="Li J."/>
        </authorList>
    </citation>
    <scope>NUCLEOTIDE SEQUENCE</scope>
    <source>
        <strain evidence="4">Dzin_1.0</strain>
    </source>
</reference>
<evidence type="ECO:0000256" key="2">
    <source>
        <dbReference type="SAM" id="MobiDB-lite"/>
    </source>
</evidence>
<keyword evidence="1" id="KW-0862">Zinc</keyword>
<dbReference type="Pfam" id="PF14111">
    <property type="entry name" value="DUF4283"/>
    <property type="match status" value="1"/>
</dbReference>
<protein>
    <recommendedName>
        <fullName evidence="3">CCHC-type domain-containing protein</fullName>
    </recommendedName>
</protein>
<evidence type="ECO:0000256" key="1">
    <source>
        <dbReference type="PROSITE-ProRule" id="PRU00047"/>
    </source>
</evidence>
<dbReference type="Proteomes" id="UP001085076">
    <property type="component" value="Miscellaneous, Linkage group lg08"/>
</dbReference>
<dbReference type="GO" id="GO:0008270">
    <property type="term" value="F:zinc ion binding"/>
    <property type="evidence" value="ECO:0007669"/>
    <property type="project" value="UniProtKB-KW"/>
</dbReference>
<keyword evidence="1" id="KW-0479">Metal-binding</keyword>
<dbReference type="PROSITE" id="PS50158">
    <property type="entry name" value="ZF_CCHC"/>
    <property type="match status" value="1"/>
</dbReference>
<dbReference type="InterPro" id="IPR040256">
    <property type="entry name" value="At4g02000-like"/>
</dbReference>
<dbReference type="Pfam" id="PF14392">
    <property type="entry name" value="zf-CCHC_4"/>
    <property type="match status" value="1"/>
</dbReference>
<dbReference type="InterPro" id="IPR025836">
    <property type="entry name" value="Zn_knuckle_CX2CX4HX4C"/>
</dbReference>
<evidence type="ECO:0000313" key="4">
    <source>
        <dbReference type="EMBL" id="KAJ0965073.1"/>
    </source>
</evidence>
<feature type="compositionally biased region" description="Polar residues" evidence="2">
    <location>
        <begin position="287"/>
        <end position="298"/>
    </location>
</feature>
<accession>A0A9D5H6I6</accession>